<dbReference type="InterPro" id="IPR008936">
    <property type="entry name" value="Rho_GTPase_activation_prot"/>
</dbReference>
<dbReference type="EMBL" id="CAFZ01000076">
    <property type="protein sequence ID" value="CCA70243.1"/>
    <property type="molecule type" value="Genomic_DNA"/>
</dbReference>
<dbReference type="HOGENOM" id="CLU_712064_0_0_1"/>
<organism evidence="2 3">
    <name type="scientific">Serendipita indica (strain DSM 11827)</name>
    <name type="common">Root endophyte fungus</name>
    <name type="synonym">Piriformospora indica</name>
    <dbReference type="NCBI Taxonomy" id="1109443"/>
    <lineage>
        <taxon>Eukaryota</taxon>
        <taxon>Fungi</taxon>
        <taxon>Dikarya</taxon>
        <taxon>Basidiomycota</taxon>
        <taxon>Agaricomycotina</taxon>
        <taxon>Agaricomycetes</taxon>
        <taxon>Sebacinales</taxon>
        <taxon>Serendipitaceae</taxon>
        <taxon>Serendipita</taxon>
    </lineage>
</organism>
<gene>
    <name evidence="2" type="ORF">PIIN_04182</name>
</gene>
<evidence type="ECO:0000256" key="1">
    <source>
        <dbReference type="SAM" id="MobiDB-lite"/>
    </source>
</evidence>
<evidence type="ECO:0000313" key="3">
    <source>
        <dbReference type="Proteomes" id="UP000007148"/>
    </source>
</evidence>
<keyword evidence="3" id="KW-1185">Reference proteome</keyword>
<accession>G4TFZ4</accession>
<reference evidence="2 3" key="1">
    <citation type="journal article" date="2011" name="PLoS Pathog.">
        <title>Endophytic Life Strategies Decoded by Genome and Transcriptome Analyses of the Mutualistic Root Symbiont Piriformospora indica.</title>
        <authorList>
            <person name="Zuccaro A."/>
            <person name="Lahrmann U."/>
            <person name="Guldener U."/>
            <person name="Langen G."/>
            <person name="Pfiffi S."/>
            <person name="Biedenkopf D."/>
            <person name="Wong P."/>
            <person name="Samans B."/>
            <person name="Grimm C."/>
            <person name="Basiewicz M."/>
            <person name="Murat C."/>
            <person name="Martin F."/>
            <person name="Kogel K.H."/>
        </authorList>
    </citation>
    <scope>NUCLEOTIDE SEQUENCE [LARGE SCALE GENOMIC DNA]</scope>
    <source>
        <strain evidence="2 3">DSM 11827</strain>
    </source>
</reference>
<dbReference type="OrthoDB" id="3136007at2759"/>
<evidence type="ECO:0000313" key="2">
    <source>
        <dbReference type="EMBL" id="CCA70243.1"/>
    </source>
</evidence>
<dbReference type="InParanoid" id="G4TFZ4"/>
<protein>
    <submittedName>
        <fullName evidence="2">Uncharacterized protein</fullName>
    </submittedName>
</protein>
<dbReference type="SUPFAM" id="SSF48350">
    <property type="entry name" value="GTPase activation domain, GAP"/>
    <property type="match status" value="1"/>
</dbReference>
<dbReference type="Gene3D" id="1.10.555.10">
    <property type="entry name" value="Rho GTPase activation protein"/>
    <property type="match status" value="1"/>
</dbReference>
<sequence length="482" mass="55488">MSRILKGRNVTTEDGKAPNNPPVIQVMQANQIGMQLLVHLLVERNELEIQHISKTRFLLADLTLIWRKIQGISSHLIKLWNGLIMMMNIEFTMRWKKAIEMRKELNSLRSAIMDNMKQTEDLSDTNLRKLAVEAEQAWRLARSRPSTADPQSNLSSSGEISPATSVTDPKLSREPLRFEKTVLKYRHKLSQLDNARRRFVREASNKIPHWIEIQQDSAELLKTFLNRHWLMQSELACHVSLSCSRATALLDKNLFPLRISAHLHAAFEQDLSEFPYSPRIYKEPSTEKNRRKMLFGACLNHEEDLQLTVLHTLLQVARKETRVSRKRQKSADDTGETIAYLEASWQSDPQANLTLVERLPFAMRDALIKLYLSSLPSPLLPISNDMFTKYALQQVRVKGIIRSIPCRNVTLLRDLCDYVKRIAEVDHRATRAYGVLIIRASSNLMSDASNEKTIVTLMRQMIAYFRKELEETVLDISPPPQS</sequence>
<feature type="compositionally biased region" description="Polar residues" evidence="1">
    <location>
        <begin position="144"/>
        <end position="167"/>
    </location>
</feature>
<feature type="region of interest" description="Disordered" evidence="1">
    <location>
        <begin position="141"/>
        <end position="169"/>
    </location>
</feature>
<dbReference type="AlphaFoldDB" id="G4TFZ4"/>
<comment type="caution">
    <text evidence="2">The sequence shown here is derived from an EMBL/GenBank/DDBJ whole genome shotgun (WGS) entry which is preliminary data.</text>
</comment>
<dbReference type="Proteomes" id="UP000007148">
    <property type="component" value="Unassembled WGS sequence"/>
</dbReference>
<name>G4TFZ4_SERID</name>
<proteinExistence type="predicted"/>